<reference evidence="1" key="1">
    <citation type="submission" date="2017-10" db="EMBL/GenBank/DDBJ databases">
        <title>Genome sequence of cellulolytic Lachnospiraceae bacterium XHS1971 isolated from hotspring sediment.</title>
        <authorList>
            <person name="Vasudevan G."/>
            <person name="Joshi A.J."/>
            <person name="Hivarkar S."/>
            <person name="Lanjekar V.B."/>
            <person name="Dhakephalkar P.K."/>
            <person name="Dagar S."/>
        </authorList>
    </citation>
    <scope>NUCLEOTIDE SEQUENCE</scope>
    <source>
        <strain evidence="1">XHS1971</strain>
    </source>
</reference>
<organism evidence="1 2">
    <name type="scientific">Sporanaerobium hydrogeniformans</name>
    <dbReference type="NCBI Taxonomy" id="3072179"/>
    <lineage>
        <taxon>Bacteria</taxon>
        <taxon>Bacillati</taxon>
        <taxon>Bacillota</taxon>
        <taxon>Clostridia</taxon>
        <taxon>Lachnospirales</taxon>
        <taxon>Lachnospiraceae</taxon>
        <taxon>Sporanaerobium</taxon>
    </lineage>
</organism>
<proteinExistence type="predicted"/>
<accession>A0AC61DC82</accession>
<keyword evidence="2" id="KW-1185">Reference proteome</keyword>
<name>A0AC61DC82_9FIRM</name>
<dbReference type="Proteomes" id="UP000224460">
    <property type="component" value="Unassembled WGS sequence"/>
</dbReference>
<dbReference type="EMBL" id="PEDL01000013">
    <property type="protein sequence ID" value="PHV70132.1"/>
    <property type="molecule type" value="Genomic_DNA"/>
</dbReference>
<gene>
    <name evidence="1" type="ORF">CS063_11690</name>
</gene>
<sequence>MFSHNGKISVSQVKILLILQMFNTGILLLPKTAAHIVGREGYVLPIIALVFGVAYVYGIVGLTEHFKGETLVEFTPKIVPKGIAFIIIWAFAIKLIITAGLELRMFAEMISRVMLPKTPLAVILLSMLLVSAYLVKSGIEATARMAEVLIYFIFIPLIIVILFIVFKADYKQLMPFFQVQPLAIGKGAFLISLSFMPIEFMLMLTGLMEKPEKAKRATLVALVIMSVIEVIVILVTFVGIGVEESKRQLWPVITLMQSAQFLGAFVENQEILMMTCWVFSIFMYVSSGIYFVSLIGSRVCQFKRENVFVLPIIPLLFFVAMLPRNLAQVYLYYMNFQYYMGVWFLLPIPLILLIITRIKKVGGKYE</sequence>
<evidence type="ECO:0000313" key="1">
    <source>
        <dbReference type="EMBL" id="PHV70132.1"/>
    </source>
</evidence>
<comment type="caution">
    <text evidence="1">The sequence shown here is derived from an EMBL/GenBank/DDBJ whole genome shotgun (WGS) entry which is preliminary data.</text>
</comment>
<protein>
    <submittedName>
        <fullName evidence="1">Uncharacterized protein</fullName>
    </submittedName>
</protein>
<evidence type="ECO:0000313" key="2">
    <source>
        <dbReference type="Proteomes" id="UP000224460"/>
    </source>
</evidence>